<protein>
    <submittedName>
        <fullName evidence="5">3-keto-5-aminohexanoate cleavage protein</fullName>
    </submittedName>
</protein>
<organism evidence="5">
    <name type="scientific">Bosea sp. NBC_00436</name>
    <dbReference type="NCBI Taxonomy" id="2969620"/>
    <lineage>
        <taxon>Bacteria</taxon>
        <taxon>Pseudomonadati</taxon>
        <taxon>Pseudomonadota</taxon>
        <taxon>Alphaproteobacteria</taxon>
        <taxon>Hyphomicrobiales</taxon>
        <taxon>Boseaceae</taxon>
        <taxon>Bosea</taxon>
    </lineage>
</organism>
<dbReference type="PANTHER" id="PTHR37418">
    <property type="entry name" value="3-KETO-5-AMINOHEXANOATE CLEAVAGE ENZYME-RELATED"/>
    <property type="match status" value="1"/>
</dbReference>
<dbReference type="GO" id="GO:0046872">
    <property type="term" value="F:metal ion binding"/>
    <property type="evidence" value="ECO:0007669"/>
    <property type="project" value="UniProtKB-KW"/>
</dbReference>
<dbReference type="GO" id="GO:0043720">
    <property type="term" value="F:3-keto-5-aminohexanoate cleavage activity"/>
    <property type="evidence" value="ECO:0007669"/>
    <property type="project" value="InterPro"/>
</dbReference>
<dbReference type="Pfam" id="PF05853">
    <property type="entry name" value="BKACE"/>
    <property type="match status" value="1"/>
</dbReference>
<evidence type="ECO:0000256" key="2">
    <source>
        <dbReference type="ARBA" id="ARBA00022679"/>
    </source>
</evidence>
<dbReference type="InterPro" id="IPR008567">
    <property type="entry name" value="BKACE"/>
</dbReference>
<gene>
    <name evidence="5" type="ORF">NWE54_17935</name>
</gene>
<evidence type="ECO:0000256" key="3">
    <source>
        <dbReference type="ARBA" id="ARBA00022723"/>
    </source>
</evidence>
<reference evidence="5" key="1">
    <citation type="submission" date="2022-08" db="EMBL/GenBank/DDBJ databases">
        <title>Complete Genome Sequences of 2 Bosea sp. soil isolates.</title>
        <authorList>
            <person name="Alvarez Arevalo M."/>
            <person name="Sterndorff E.B."/>
            <person name="Faurdal D."/>
            <person name="Joergensen T.S."/>
            <person name="Weber T."/>
        </authorList>
    </citation>
    <scope>NUCLEOTIDE SEQUENCE</scope>
    <source>
        <strain evidence="5">NBC_00436</strain>
    </source>
</reference>
<evidence type="ECO:0000256" key="4">
    <source>
        <dbReference type="ARBA" id="ARBA00022833"/>
    </source>
</evidence>
<proteinExistence type="predicted"/>
<keyword evidence="2" id="KW-0808">Transferase</keyword>
<evidence type="ECO:0000256" key="1">
    <source>
        <dbReference type="ARBA" id="ARBA00001947"/>
    </source>
</evidence>
<keyword evidence="3" id="KW-0479">Metal-binding</keyword>
<name>A0A9E8CJC6_9HYPH</name>
<dbReference type="PANTHER" id="PTHR37418:SF2">
    <property type="entry name" value="3-KETO-5-AMINOHEXANOATE CLEAVAGE ENZYME"/>
    <property type="match status" value="1"/>
</dbReference>
<dbReference type="EMBL" id="CP102774">
    <property type="protein sequence ID" value="UZF85692.1"/>
    <property type="molecule type" value="Genomic_DNA"/>
</dbReference>
<dbReference type="InterPro" id="IPR013785">
    <property type="entry name" value="Aldolase_TIM"/>
</dbReference>
<dbReference type="AlphaFoldDB" id="A0A9E8CJC6"/>
<evidence type="ECO:0000313" key="5">
    <source>
        <dbReference type="EMBL" id="UZF85692.1"/>
    </source>
</evidence>
<accession>A0A9E8CJC6</accession>
<dbReference type="Gene3D" id="3.20.20.70">
    <property type="entry name" value="Aldolase class I"/>
    <property type="match status" value="1"/>
</dbReference>
<comment type="cofactor">
    <cofactor evidence="1">
        <name>Zn(2+)</name>
        <dbReference type="ChEBI" id="CHEBI:29105"/>
    </cofactor>
</comment>
<sequence>MSRKTILTCAVTGNLTTRDQHPGLPVTPAEIATAAIEAGKAGAAVVHIHARDPATTKGSMDLDLFREIVDRIRQSGSDVILNLSTGEGGRYIPSLDNPAVAAPGTTLTTPERRVAHVEALKPEICTLDLNTMFSGSAVVINTPRNVTEMAKRIYAAGVLPELEIFDGGDLQLAKALQGDGTLRNPLLIQIVLGVRYGAIPNPETLFYFASQLPRDCVWAAFGIGRHEFPLLAQAFLLGGHVRVGLEDNVYIRKGVLARDNAELVEKAGTILENLGGSLATPAEARAMLGLPA</sequence>
<keyword evidence="4" id="KW-0862">Zinc</keyword>